<dbReference type="EMBL" id="JASAOG010000115">
    <property type="protein sequence ID" value="KAK0050397.1"/>
    <property type="molecule type" value="Genomic_DNA"/>
</dbReference>
<organism evidence="1 2">
    <name type="scientific">Biomphalaria pfeifferi</name>
    <name type="common">Bloodfluke planorb</name>
    <name type="synonym">Freshwater snail</name>
    <dbReference type="NCBI Taxonomy" id="112525"/>
    <lineage>
        <taxon>Eukaryota</taxon>
        <taxon>Metazoa</taxon>
        <taxon>Spiralia</taxon>
        <taxon>Lophotrochozoa</taxon>
        <taxon>Mollusca</taxon>
        <taxon>Gastropoda</taxon>
        <taxon>Heterobranchia</taxon>
        <taxon>Euthyneura</taxon>
        <taxon>Panpulmonata</taxon>
        <taxon>Hygrophila</taxon>
        <taxon>Lymnaeoidea</taxon>
        <taxon>Planorbidae</taxon>
        <taxon>Biomphalaria</taxon>
    </lineage>
</organism>
<protein>
    <submittedName>
        <fullName evidence="1">Uncharacterized protein</fullName>
    </submittedName>
</protein>
<keyword evidence="2" id="KW-1185">Reference proteome</keyword>
<reference evidence="1" key="1">
    <citation type="journal article" date="2023" name="PLoS Negl. Trop. Dis.">
        <title>A genome sequence for Biomphalaria pfeifferi, the major vector snail for the human-infecting parasite Schistosoma mansoni.</title>
        <authorList>
            <person name="Bu L."/>
            <person name="Lu L."/>
            <person name="Laidemitt M.R."/>
            <person name="Zhang S.M."/>
            <person name="Mutuku M."/>
            <person name="Mkoji G."/>
            <person name="Steinauer M."/>
            <person name="Loker E.S."/>
        </authorList>
    </citation>
    <scope>NUCLEOTIDE SEQUENCE</scope>
    <source>
        <strain evidence="1">KasaAsao</strain>
    </source>
</reference>
<dbReference type="AlphaFoldDB" id="A0AAD8B9A5"/>
<proteinExistence type="predicted"/>
<sequence length="84" mass="9444">TNPPEETPLGYEDHDDLLSTSTPVRAQRGTPEIVVAIQISLVHCRWSTKRTQELAELGKGEVTDQIYSEERSKLEGQLLWAPAR</sequence>
<accession>A0AAD8B9A5</accession>
<comment type="caution">
    <text evidence="1">The sequence shown here is derived from an EMBL/GenBank/DDBJ whole genome shotgun (WGS) entry which is preliminary data.</text>
</comment>
<name>A0AAD8B9A5_BIOPF</name>
<feature type="non-terminal residue" evidence="1">
    <location>
        <position position="1"/>
    </location>
</feature>
<evidence type="ECO:0000313" key="2">
    <source>
        <dbReference type="Proteomes" id="UP001233172"/>
    </source>
</evidence>
<dbReference type="Proteomes" id="UP001233172">
    <property type="component" value="Unassembled WGS sequence"/>
</dbReference>
<gene>
    <name evidence="1" type="ORF">Bpfe_020281</name>
</gene>
<reference evidence="1" key="2">
    <citation type="submission" date="2023-04" db="EMBL/GenBank/DDBJ databases">
        <authorList>
            <person name="Bu L."/>
            <person name="Lu L."/>
            <person name="Laidemitt M.R."/>
            <person name="Zhang S.M."/>
            <person name="Mutuku M."/>
            <person name="Mkoji G."/>
            <person name="Steinauer M."/>
            <person name="Loker E.S."/>
        </authorList>
    </citation>
    <scope>NUCLEOTIDE SEQUENCE</scope>
    <source>
        <strain evidence="1">KasaAsao</strain>
        <tissue evidence="1">Whole Snail</tissue>
    </source>
</reference>
<evidence type="ECO:0000313" key="1">
    <source>
        <dbReference type="EMBL" id="KAK0050397.1"/>
    </source>
</evidence>